<dbReference type="GO" id="GO:0031956">
    <property type="term" value="F:medium-chain fatty acid-CoA ligase activity"/>
    <property type="evidence" value="ECO:0007669"/>
    <property type="project" value="TreeGrafter"/>
</dbReference>
<feature type="region of interest" description="Disordered" evidence="3">
    <location>
        <begin position="134"/>
        <end position="166"/>
    </location>
</feature>
<dbReference type="SUPFAM" id="SSF56801">
    <property type="entry name" value="Acetyl-CoA synthetase-like"/>
    <property type="match status" value="1"/>
</dbReference>
<dbReference type="Pfam" id="PF13193">
    <property type="entry name" value="AMP-binding_C"/>
    <property type="match status" value="1"/>
</dbReference>
<feature type="domain" description="AMP-dependent synthetase/ligase" evidence="4">
    <location>
        <begin position="14"/>
        <end position="349"/>
    </location>
</feature>
<dbReference type="InterPro" id="IPR020845">
    <property type="entry name" value="AMP-binding_CS"/>
</dbReference>
<dbReference type="Gene3D" id="3.30.300.30">
    <property type="match status" value="1"/>
</dbReference>
<dbReference type="GO" id="GO:0006631">
    <property type="term" value="P:fatty acid metabolic process"/>
    <property type="evidence" value="ECO:0007669"/>
    <property type="project" value="TreeGrafter"/>
</dbReference>
<dbReference type="InterPro" id="IPR025110">
    <property type="entry name" value="AMP-bd_C"/>
</dbReference>
<evidence type="ECO:0000256" key="2">
    <source>
        <dbReference type="ARBA" id="ARBA00022598"/>
    </source>
</evidence>
<evidence type="ECO:0008006" key="8">
    <source>
        <dbReference type="Google" id="ProtNLM"/>
    </source>
</evidence>
<sequence>MSSHRDAGGVIVDGEFRSTADLLNRGARLSTVLASLGVEPGSRVLCLQSNNFAFYEVAFAVRRLGAVLVPVSTMLTVNEVASIVADCGAAAIAVDPELADLANAAAPDVATIITSGRGSTASLAYERALDAAEPWSGPRQPPAEPMLYTSGTTGRPKGVRKSAPTDQQRAAMSAWLTELFDLRPGMVTLIANPLYHSAAYGYSMLVLGQGGTVVLERRFDAETFLRLIDAHDVTHLQMVPTMMHRLLKLPADVRSRYDTSSLQHVLHGAGPCSPALKHAMIAWWGPIINEYYGATETGGVVACNSEEWVAHPGTVGRARDGAIVRIVDDDGRDVAPGTIGTIYVWHPGMPEFTYHGDPDKRRNMELDGLFTCGDLGHLDADGYLYIADRRTDLILCGGVNVYPAEIERELSVMPGVADCAVIGAPDDDLGQIPMVFVELEPGAEVTLEDVREFLAGRLARPKLPRRLQVLERLPREATGKVRKPRLLDAVLADPA</sequence>
<comment type="caution">
    <text evidence="6">The sequence shown here is derived from an EMBL/GenBank/DDBJ whole genome shotgun (WGS) entry which is preliminary data.</text>
</comment>
<comment type="similarity">
    <text evidence="1">Belongs to the ATP-dependent AMP-binding enzyme family.</text>
</comment>
<dbReference type="EMBL" id="NOZR01000023">
    <property type="protein sequence ID" value="OYN76218.1"/>
    <property type="molecule type" value="Genomic_DNA"/>
</dbReference>
<evidence type="ECO:0000256" key="3">
    <source>
        <dbReference type="SAM" id="MobiDB-lite"/>
    </source>
</evidence>
<dbReference type="InterPro" id="IPR000873">
    <property type="entry name" value="AMP-dep_synth/lig_dom"/>
</dbReference>
<dbReference type="PANTHER" id="PTHR43201">
    <property type="entry name" value="ACYL-COA SYNTHETASE"/>
    <property type="match status" value="1"/>
</dbReference>
<dbReference type="Gene3D" id="3.40.50.12780">
    <property type="entry name" value="N-terminal domain of ligase-like"/>
    <property type="match status" value="1"/>
</dbReference>
<evidence type="ECO:0000313" key="6">
    <source>
        <dbReference type="EMBL" id="OYN76218.1"/>
    </source>
</evidence>
<reference evidence="6 7" key="1">
    <citation type="submission" date="2017-07" db="EMBL/GenBank/DDBJ databases">
        <title>The new phylogeny of genus Mycobacterium.</title>
        <authorList>
            <person name="Tortoli E."/>
            <person name="Trovato A."/>
            <person name="Cirillo D.M."/>
        </authorList>
    </citation>
    <scope>NUCLEOTIDE SEQUENCE [LARGE SCALE GENOMIC DNA]</scope>
    <source>
        <strain evidence="6 7">ATCC 33027</strain>
    </source>
</reference>
<keyword evidence="2" id="KW-0436">Ligase</keyword>
<dbReference type="Pfam" id="PF00501">
    <property type="entry name" value="AMP-binding"/>
    <property type="match status" value="1"/>
</dbReference>
<feature type="domain" description="AMP-binding enzyme C-terminal" evidence="5">
    <location>
        <begin position="405"/>
        <end position="480"/>
    </location>
</feature>
<keyword evidence="7" id="KW-1185">Reference proteome</keyword>
<evidence type="ECO:0000256" key="1">
    <source>
        <dbReference type="ARBA" id="ARBA00006432"/>
    </source>
</evidence>
<dbReference type="OrthoDB" id="9803968at2"/>
<evidence type="ECO:0000259" key="5">
    <source>
        <dbReference type="Pfam" id="PF13193"/>
    </source>
</evidence>
<evidence type="ECO:0000313" key="7">
    <source>
        <dbReference type="Proteomes" id="UP000216063"/>
    </source>
</evidence>
<organism evidence="6 7">
    <name type="scientific">Mycolicibacterium sphagni</name>
    <dbReference type="NCBI Taxonomy" id="1786"/>
    <lineage>
        <taxon>Bacteria</taxon>
        <taxon>Bacillati</taxon>
        <taxon>Actinomycetota</taxon>
        <taxon>Actinomycetes</taxon>
        <taxon>Mycobacteriales</taxon>
        <taxon>Mycobacteriaceae</taxon>
        <taxon>Mycolicibacterium</taxon>
    </lineage>
</organism>
<accession>A0A255D9Y3</accession>
<dbReference type="InterPro" id="IPR045851">
    <property type="entry name" value="AMP-bd_C_sf"/>
</dbReference>
<dbReference type="AlphaFoldDB" id="A0A255D9Y3"/>
<name>A0A255D9Y3_9MYCO</name>
<proteinExistence type="inferred from homology"/>
<dbReference type="PANTHER" id="PTHR43201:SF5">
    <property type="entry name" value="MEDIUM-CHAIN ACYL-COA LIGASE ACSF2, MITOCHONDRIAL"/>
    <property type="match status" value="1"/>
</dbReference>
<gene>
    <name evidence="6" type="ORF">CG716_23020</name>
</gene>
<evidence type="ECO:0000259" key="4">
    <source>
        <dbReference type="Pfam" id="PF00501"/>
    </source>
</evidence>
<dbReference type="RefSeq" id="WP_094483433.1">
    <property type="nucleotide sequence ID" value="NZ_NOZR01000023.1"/>
</dbReference>
<dbReference type="InterPro" id="IPR042099">
    <property type="entry name" value="ANL_N_sf"/>
</dbReference>
<dbReference type="PROSITE" id="PS00455">
    <property type="entry name" value="AMP_BINDING"/>
    <property type="match status" value="1"/>
</dbReference>
<dbReference type="Proteomes" id="UP000216063">
    <property type="component" value="Unassembled WGS sequence"/>
</dbReference>
<protein>
    <recommendedName>
        <fullName evidence="8">Long-chain fatty acid--CoA ligase</fullName>
    </recommendedName>
</protein>